<accession>Q11N41</accession>
<dbReference type="SUPFAM" id="SSF50199">
    <property type="entry name" value="Staphylococcal nuclease"/>
    <property type="match status" value="1"/>
</dbReference>
<dbReference type="Gene3D" id="2.40.50.90">
    <property type="match status" value="1"/>
</dbReference>
<evidence type="ECO:0000256" key="1">
    <source>
        <dbReference type="ARBA" id="ARBA00022722"/>
    </source>
</evidence>
<organism evidence="6">
    <name type="scientific">Chelativorans sp. (strain BNC1)</name>
    <dbReference type="NCBI Taxonomy" id="266779"/>
    <lineage>
        <taxon>Bacteria</taxon>
        <taxon>Pseudomonadati</taxon>
        <taxon>Pseudomonadota</taxon>
        <taxon>Alphaproteobacteria</taxon>
        <taxon>Hyphomicrobiales</taxon>
        <taxon>Phyllobacteriaceae</taxon>
        <taxon>Chelativorans</taxon>
    </lineage>
</organism>
<reference evidence="6" key="1">
    <citation type="submission" date="2006-06" db="EMBL/GenBank/DDBJ databases">
        <title>Complete sequence of Plasmid 1 of Chelativorans sp. BNC1.</title>
        <authorList>
            <consortium name="US DOE Joint Genome Institute"/>
            <person name="Copeland A."/>
            <person name="Lucas S."/>
            <person name="Lapidus A."/>
            <person name="Barry K."/>
            <person name="Detter J.C."/>
            <person name="Glavina del Rio T."/>
            <person name="Hammon N."/>
            <person name="Israni S."/>
            <person name="Dalin E."/>
            <person name="Tice H."/>
            <person name="Pitluck S."/>
            <person name="Chertkov O."/>
            <person name="Brettin T."/>
            <person name="Bruce D."/>
            <person name="Han C."/>
            <person name="Tapia R."/>
            <person name="Gilna P."/>
            <person name="Schmutz J."/>
            <person name="Larimer F."/>
            <person name="Land M."/>
            <person name="Hauser L."/>
            <person name="Kyrpides N."/>
            <person name="Mikhailova N."/>
            <person name="Richardson P."/>
        </authorList>
    </citation>
    <scope>NUCLEOTIDE SEQUENCE</scope>
    <source>
        <strain evidence="6">BNC1</strain>
        <plasmid evidence="6">1</plasmid>
    </source>
</reference>
<dbReference type="PANTHER" id="PTHR12302">
    <property type="entry name" value="EBNA2 BINDING PROTEIN P100"/>
    <property type="match status" value="1"/>
</dbReference>
<keyword evidence="6" id="KW-0614">Plasmid</keyword>
<evidence type="ECO:0000256" key="3">
    <source>
        <dbReference type="ARBA" id="ARBA00022801"/>
    </source>
</evidence>
<feature type="signal peptide" evidence="4">
    <location>
        <begin position="1"/>
        <end position="24"/>
    </location>
</feature>
<dbReference type="HOGENOM" id="CLU_1208790_0_0_5"/>
<feature type="domain" description="TNase-like" evidence="5">
    <location>
        <begin position="48"/>
        <end position="180"/>
    </location>
</feature>
<evidence type="ECO:0000256" key="2">
    <source>
        <dbReference type="ARBA" id="ARBA00022759"/>
    </source>
</evidence>
<proteinExistence type="predicted"/>
<dbReference type="InterPro" id="IPR035437">
    <property type="entry name" value="SNase_OB-fold_sf"/>
</dbReference>
<dbReference type="GO" id="GO:0004519">
    <property type="term" value="F:endonuclease activity"/>
    <property type="evidence" value="ECO:0007669"/>
    <property type="project" value="UniProtKB-KW"/>
</dbReference>
<gene>
    <name evidence="6" type="ordered locus">Meso_4183</name>
</gene>
<dbReference type="InterPro" id="IPR016071">
    <property type="entry name" value="Staphylococal_nuclease_OB-fold"/>
</dbReference>
<feature type="chain" id="PRO_5004180301" evidence="4">
    <location>
        <begin position="25"/>
        <end position="231"/>
    </location>
</feature>
<dbReference type="KEGG" id="mes:Meso_4183"/>
<protein>
    <submittedName>
        <fullName evidence="6">Nuclease (SNase-like)</fullName>
    </submittedName>
</protein>
<dbReference type="AlphaFoldDB" id="Q11N41"/>
<keyword evidence="1" id="KW-0540">Nuclease</keyword>
<evidence type="ECO:0000259" key="5">
    <source>
        <dbReference type="SMART" id="SM00318"/>
    </source>
</evidence>
<keyword evidence="2" id="KW-0255">Endonuclease</keyword>
<keyword evidence="4" id="KW-0732">Signal</keyword>
<keyword evidence="3" id="KW-0378">Hydrolase</keyword>
<dbReference type="EMBL" id="CP000389">
    <property type="protein sequence ID" value="ABG61167.1"/>
    <property type="molecule type" value="Genomic_DNA"/>
</dbReference>
<sequence length="231" mass="25530" precursor="true">MISVAVRSRVVALLMTALPYPAHTADLLHGQGPSSADAHTGPYTAPPLKISGRTSVIDGRTLWFPNSGKMVRLASIDTCELPQWSYDPRRHGDSSIPKPVPCGPLAKAWLKRTVGSAQVTCVVQTHDADGALLGRCTVRGRDLALEMLRVGWALTIPPAPAEYITWQNYAMSARHGLWATYVLDMPEWRAKAVDRTLSRQPIADFNLLAERQSEISPPFEDARRRPNRTDR</sequence>
<evidence type="ECO:0000313" key="6">
    <source>
        <dbReference type="EMBL" id="ABG61167.1"/>
    </source>
</evidence>
<dbReference type="Pfam" id="PF00565">
    <property type="entry name" value="SNase"/>
    <property type="match status" value="1"/>
</dbReference>
<dbReference type="PANTHER" id="PTHR12302:SF3">
    <property type="entry name" value="SERINE_THREONINE-PROTEIN KINASE 31"/>
    <property type="match status" value="1"/>
</dbReference>
<dbReference type="SMART" id="SM00318">
    <property type="entry name" value="SNc"/>
    <property type="match status" value="1"/>
</dbReference>
<dbReference type="GO" id="GO:0016787">
    <property type="term" value="F:hydrolase activity"/>
    <property type="evidence" value="ECO:0007669"/>
    <property type="project" value="UniProtKB-KW"/>
</dbReference>
<name>Q11N41_CHESB</name>
<evidence type="ECO:0000256" key="4">
    <source>
        <dbReference type="SAM" id="SignalP"/>
    </source>
</evidence>
<geneLocation type="plasmid" evidence="6">
    <name>1</name>
</geneLocation>